<protein>
    <recommendedName>
        <fullName evidence="3">Lipoprotein</fullName>
    </recommendedName>
</protein>
<dbReference type="Proteomes" id="UP000322214">
    <property type="component" value="Chromosome"/>
</dbReference>
<sequence>MRTTQLSGLRRQSLGQLLPFALLLFTIGCGSSDTEITAKNNSGQTLENVSALANGKSFTFGVLIDGGEKGYMTAERTFGGTFPLTMTMQFENLDGESFQREINFKNKPTRKLTVTIDEGLNALGTFE</sequence>
<name>A0A5B9PBS8_9BACT</name>
<gene>
    <name evidence="1" type="ORF">MFFC18_18070</name>
</gene>
<accession>A0A5B9PBS8</accession>
<evidence type="ECO:0000313" key="2">
    <source>
        <dbReference type="Proteomes" id="UP000322214"/>
    </source>
</evidence>
<proteinExistence type="predicted"/>
<dbReference type="AlphaFoldDB" id="A0A5B9PBS8"/>
<dbReference type="STRING" id="980251.GCA_001642875_03408"/>
<evidence type="ECO:0008006" key="3">
    <source>
        <dbReference type="Google" id="ProtNLM"/>
    </source>
</evidence>
<dbReference type="KEGG" id="mff:MFFC18_18070"/>
<keyword evidence="2" id="KW-1185">Reference proteome</keyword>
<reference evidence="1 2" key="1">
    <citation type="submission" date="2019-08" db="EMBL/GenBank/DDBJ databases">
        <title>Deep-cultivation of Planctomycetes and their phenomic and genomic characterization uncovers novel biology.</title>
        <authorList>
            <person name="Wiegand S."/>
            <person name="Jogler M."/>
            <person name="Boedeker C."/>
            <person name="Pinto D."/>
            <person name="Vollmers J."/>
            <person name="Rivas-Marin E."/>
            <person name="Kohn T."/>
            <person name="Peeters S.H."/>
            <person name="Heuer A."/>
            <person name="Rast P."/>
            <person name="Oberbeckmann S."/>
            <person name="Bunk B."/>
            <person name="Jeske O."/>
            <person name="Meyerdierks A."/>
            <person name="Storesund J.E."/>
            <person name="Kallscheuer N."/>
            <person name="Luecker S."/>
            <person name="Lage O.M."/>
            <person name="Pohl T."/>
            <person name="Merkel B.J."/>
            <person name="Hornburger P."/>
            <person name="Mueller R.-W."/>
            <person name="Bruemmer F."/>
            <person name="Labrenz M."/>
            <person name="Spormann A.M."/>
            <person name="Op den Camp H."/>
            <person name="Overmann J."/>
            <person name="Amann R."/>
            <person name="Jetten M.S.M."/>
            <person name="Mascher T."/>
            <person name="Medema M.H."/>
            <person name="Devos D.P."/>
            <person name="Kaster A.-K."/>
            <person name="Ovreas L."/>
            <person name="Rohde M."/>
            <person name="Galperin M.Y."/>
            <person name="Jogler C."/>
        </authorList>
    </citation>
    <scope>NUCLEOTIDE SEQUENCE [LARGE SCALE GENOMIC DNA]</scope>
    <source>
        <strain evidence="1 2">FC18</strain>
    </source>
</reference>
<evidence type="ECO:0000313" key="1">
    <source>
        <dbReference type="EMBL" id="QEG21946.1"/>
    </source>
</evidence>
<organism evidence="1 2">
    <name type="scientific">Mariniblastus fucicola</name>
    <dbReference type="NCBI Taxonomy" id="980251"/>
    <lineage>
        <taxon>Bacteria</taxon>
        <taxon>Pseudomonadati</taxon>
        <taxon>Planctomycetota</taxon>
        <taxon>Planctomycetia</taxon>
        <taxon>Pirellulales</taxon>
        <taxon>Pirellulaceae</taxon>
        <taxon>Mariniblastus</taxon>
    </lineage>
</organism>
<dbReference type="PROSITE" id="PS51257">
    <property type="entry name" value="PROKAR_LIPOPROTEIN"/>
    <property type="match status" value="1"/>
</dbReference>
<dbReference type="EMBL" id="CP042912">
    <property type="protein sequence ID" value="QEG21946.1"/>
    <property type="molecule type" value="Genomic_DNA"/>
</dbReference>